<proteinExistence type="predicted"/>
<protein>
    <submittedName>
        <fullName evidence="2">Uncharacterized protein</fullName>
    </submittedName>
</protein>
<gene>
    <name evidence="2" type="ORF">WR25_09013</name>
</gene>
<name>A0A2A2M1T2_9BILA</name>
<dbReference type="OrthoDB" id="5866253at2759"/>
<dbReference type="EMBL" id="LIAE01006252">
    <property type="protein sequence ID" value="PAV92245.1"/>
    <property type="molecule type" value="Genomic_DNA"/>
</dbReference>
<keyword evidence="1" id="KW-0812">Transmembrane</keyword>
<keyword evidence="1" id="KW-1133">Transmembrane helix</keyword>
<evidence type="ECO:0000313" key="3">
    <source>
        <dbReference type="Proteomes" id="UP000218231"/>
    </source>
</evidence>
<dbReference type="Proteomes" id="UP000218231">
    <property type="component" value="Unassembled WGS sequence"/>
</dbReference>
<feature type="transmembrane region" description="Helical" evidence="1">
    <location>
        <begin position="65"/>
        <end position="83"/>
    </location>
</feature>
<comment type="caution">
    <text evidence="2">The sequence shown here is derived from an EMBL/GenBank/DDBJ whole genome shotgun (WGS) entry which is preliminary data.</text>
</comment>
<evidence type="ECO:0000256" key="1">
    <source>
        <dbReference type="SAM" id="Phobius"/>
    </source>
</evidence>
<reference evidence="2 3" key="1">
    <citation type="journal article" date="2017" name="Curr. Biol.">
        <title>Genome architecture and evolution of a unichromosomal asexual nematode.</title>
        <authorList>
            <person name="Fradin H."/>
            <person name="Zegar C."/>
            <person name="Gutwein M."/>
            <person name="Lucas J."/>
            <person name="Kovtun M."/>
            <person name="Corcoran D."/>
            <person name="Baugh L.R."/>
            <person name="Kiontke K."/>
            <person name="Gunsalus K."/>
            <person name="Fitch D.H."/>
            <person name="Piano F."/>
        </authorList>
    </citation>
    <scope>NUCLEOTIDE SEQUENCE [LARGE SCALE GENOMIC DNA]</scope>
    <source>
        <strain evidence="2">PF1309</strain>
    </source>
</reference>
<keyword evidence="1" id="KW-0472">Membrane</keyword>
<keyword evidence="3" id="KW-1185">Reference proteome</keyword>
<accession>A0A2A2M1T2</accession>
<organism evidence="2 3">
    <name type="scientific">Diploscapter pachys</name>
    <dbReference type="NCBI Taxonomy" id="2018661"/>
    <lineage>
        <taxon>Eukaryota</taxon>
        <taxon>Metazoa</taxon>
        <taxon>Ecdysozoa</taxon>
        <taxon>Nematoda</taxon>
        <taxon>Chromadorea</taxon>
        <taxon>Rhabditida</taxon>
        <taxon>Rhabditina</taxon>
        <taxon>Rhabditomorpha</taxon>
        <taxon>Rhabditoidea</taxon>
        <taxon>Rhabditidae</taxon>
        <taxon>Diploscapter</taxon>
    </lineage>
</organism>
<sequence length="223" mass="25686">MLSRLVLRCMTTSVRRALIQNPATTQRRQFSATFRILNAQATEGTAEKETLEQRKEKLKILQTKVIGGALLFIFVATHAMLLWRRRQEYRRLNKEVPPIRFEEFLDDYYSKGQVKEIVYQPQFEIANVYLYKSQTDEPKNWLAQRMNVSDHYARQPDIRVDCTGATKDIFTTEMEELKQKYKDVYAQHPNVVFDTFPSYGEVGFIAATVIGTAAVAGMTVASA</sequence>
<dbReference type="AlphaFoldDB" id="A0A2A2M1T2"/>
<evidence type="ECO:0000313" key="2">
    <source>
        <dbReference type="EMBL" id="PAV92245.1"/>
    </source>
</evidence>